<dbReference type="InterPro" id="IPR006130">
    <property type="entry name" value="Asp/Orn_carbamoylTrfase"/>
</dbReference>
<name>A0ABX9MSW5_9BURK</name>
<evidence type="ECO:0000259" key="11">
    <source>
        <dbReference type="Pfam" id="PF02729"/>
    </source>
</evidence>
<comment type="function">
    <text evidence="6">Catalyzes the condensation of carbamoyl phosphate and aspartate to form carbamoyl aspartate and inorganic phosphate, the committed step in the de novo pyrimidine nucleotide biosynthesis pathway.</text>
</comment>
<proteinExistence type="inferred from homology"/>
<evidence type="ECO:0000256" key="8">
    <source>
        <dbReference type="NCBIfam" id="TIGR00670"/>
    </source>
</evidence>
<evidence type="ECO:0000313" key="13">
    <source>
        <dbReference type="Proteomes" id="UP000266483"/>
    </source>
</evidence>
<comment type="similarity">
    <text evidence="2">Belongs to the aspartate/ornithine carbamoyltransferase superfamily. ATCase family.</text>
</comment>
<dbReference type="InterPro" id="IPR036901">
    <property type="entry name" value="Asp/Orn_carbamoylTrfase_sf"/>
</dbReference>
<evidence type="ECO:0000256" key="4">
    <source>
        <dbReference type="ARBA" id="ARBA00022679"/>
    </source>
</evidence>
<evidence type="ECO:0000313" key="12">
    <source>
        <dbReference type="EMBL" id="RII82045.1"/>
    </source>
</evidence>
<dbReference type="EC" id="2.1.3.2" evidence="3 8"/>
<dbReference type="Proteomes" id="UP000266483">
    <property type="component" value="Unassembled WGS sequence"/>
</dbReference>
<dbReference type="Pfam" id="PF00185">
    <property type="entry name" value="OTCace"/>
    <property type="match status" value="1"/>
</dbReference>
<comment type="catalytic activity">
    <reaction evidence="7">
        <text>carbamoyl phosphate + L-aspartate = N-carbamoyl-L-aspartate + phosphate + H(+)</text>
        <dbReference type="Rhea" id="RHEA:20013"/>
        <dbReference type="ChEBI" id="CHEBI:15378"/>
        <dbReference type="ChEBI" id="CHEBI:29991"/>
        <dbReference type="ChEBI" id="CHEBI:32814"/>
        <dbReference type="ChEBI" id="CHEBI:43474"/>
        <dbReference type="ChEBI" id="CHEBI:58228"/>
        <dbReference type="EC" id="2.1.3.2"/>
    </reaction>
</comment>
<dbReference type="EMBL" id="NQOU01000006">
    <property type="protein sequence ID" value="RII82045.1"/>
    <property type="molecule type" value="Genomic_DNA"/>
</dbReference>
<reference evidence="12 13" key="1">
    <citation type="submission" date="2017-08" db="EMBL/GenBank/DDBJ databases">
        <title>Pusillimonas indicus sp. nov., a member of the family Alcaligenaceae isolated from surface seawater.</title>
        <authorList>
            <person name="Li J."/>
        </authorList>
    </citation>
    <scope>NUCLEOTIDE SEQUENCE [LARGE SCALE GENOMIC DNA]</scope>
    <source>
        <strain evidence="12 13">17-4A</strain>
    </source>
</reference>
<dbReference type="PRINTS" id="PR00100">
    <property type="entry name" value="AOTCASE"/>
</dbReference>
<dbReference type="NCBIfam" id="NF002032">
    <property type="entry name" value="PRK00856.1"/>
    <property type="match status" value="1"/>
</dbReference>
<keyword evidence="13" id="KW-1185">Reference proteome</keyword>
<evidence type="ECO:0000256" key="7">
    <source>
        <dbReference type="ARBA" id="ARBA00048859"/>
    </source>
</evidence>
<comment type="caution">
    <text evidence="12">The sequence shown here is derived from an EMBL/GenBank/DDBJ whole genome shotgun (WGS) entry which is preliminary data.</text>
</comment>
<dbReference type="Gene3D" id="3.40.50.1370">
    <property type="entry name" value="Aspartate/ornithine carbamoyltransferase"/>
    <property type="match status" value="2"/>
</dbReference>
<dbReference type="NCBIfam" id="TIGR00670">
    <property type="entry name" value="asp_carb_tr"/>
    <property type="match status" value="1"/>
</dbReference>
<feature type="domain" description="Aspartate/ornithine carbamoyltransferase carbamoyl-P binding" evidence="11">
    <location>
        <begin position="90"/>
        <end position="229"/>
    </location>
</feature>
<evidence type="ECO:0000256" key="6">
    <source>
        <dbReference type="ARBA" id="ARBA00043884"/>
    </source>
</evidence>
<dbReference type="InterPro" id="IPR006131">
    <property type="entry name" value="Asp_carbamoyltransf_Asp/Orn-bd"/>
</dbReference>
<gene>
    <name evidence="12" type="ORF">CJO09_13695</name>
</gene>
<dbReference type="RefSeq" id="WP_119442855.1">
    <property type="nucleotide sequence ID" value="NZ_CP170494.1"/>
</dbReference>
<dbReference type="NCBIfam" id="NF008853">
    <property type="entry name" value="PRK11891.1"/>
    <property type="match status" value="1"/>
</dbReference>
<evidence type="ECO:0000256" key="1">
    <source>
        <dbReference type="ARBA" id="ARBA00004852"/>
    </source>
</evidence>
<protein>
    <recommendedName>
        <fullName evidence="3 8">Aspartate carbamoyltransferase</fullName>
        <ecNumber evidence="3 8">2.1.3.2</ecNumber>
    </recommendedName>
</protein>
<comment type="pathway">
    <text evidence="1">Pyrimidine metabolism; UMP biosynthesis via de novo pathway; (S)-dihydroorotate from bicarbonate: step 2/3.</text>
</comment>
<evidence type="ECO:0000256" key="9">
    <source>
        <dbReference type="RuleBase" id="RU003634"/>
    </source>
</evidence>
<dbReference type="PANTHER" id="PTHR45753:SF6">
    <property type="entry name" value="ASPARTATE CARBAMOYLTRANSFERASE"/>
    <property type="match status" value="1"/>
</dbReference>
<dbReference type="PANTHER" id="PTHR45753">
    <property type="entry name" value="ORNITHINE CARBAMOYLTRANSFERASE, MITOCHONDRIAL"/>
    <property type="match status" value="1"/>
</dbReference>
<keyword evidence="5" id="KW-0665">Pyrimidine biosynthesis</keyword>
<evidence type="ECO:0000256" key="2">
    <source>
        <dbReference type="ARBA" id="ARBA00008896"/>
    </source>
</evidence>
<evidence type="ECO:0000256" key="3">
    <source>
        <dbReference type="ARBA" id="ARBA00013008"/>
    </source>
</evidence>
<dbReference type="Pfam" id="PF02729">
    <property type="entry name" value="OTCace_N"/>
    <property type="match status" value="1"/>
</dbReference>
<evidence type="ECO:0000256" key="5">
    <source>
        <dbReference type="ARBA" id="ARBA00022975"/>
    </source>
</evidence>
<dbReference type="InterPro" id="IPR002082">
    <property type="entry name" value="Asp_carbamoyltransf"/>
</dbReference>
<keyword evidence="4 9" id="KW-0808">Transferase</keyword>
<dbReference type="InterPro" id="IPR006132">
    <property type="entry name" value="Asp/Orn_carbamoyltranf_P-bd"/>
</dbReference>
<organism evidence="12 13">
    <name type="scientific">Neopusillimonas maritima</name>
    <dbReference type="NCBI Taxonomy" id="2026239"/>
    <lineage>
        <taxon>Bacteria</taxon>
        <taxon>Pseudomonadati</taxon>
        <taxon>Pseudomonadota</taxon>
        <taxon>Betaproteobacteria</taxon>
        <taxon>Burkholderiales</taxon>
        <taxon>Alcaligenaceae</taxon>
        <taxon>Neopusillimonas</taxon>
    </lineage>
</organism>
<dbReference type="PRINTS" id="PR00101">
    <property type="entry name" value="ATCASE"/>
</dbReference>
<sequence length="431" mass="47673">MSVSQQVFLRDAMRRLNLTRDVFAARIGVKRRALDTWLLPEGSQEARSMPEVVGRFVTEIVENESLMRKYAQSAQFGPLRDRIAVEGKHQLLSVDQFTRESVEELFRIADLMQPIARRQKVSRVLEGAVLGNLFFEASTRTRVSFGAAFCRLGGSVCDTTGFTFSSMAKGESIYDTSRVMSGYVDAMVIRHPDQGSVAEFAQATNIPVVNGGDGPGEHPSQALLDLYTILTEFSRLGKLLDGAHIAVVGDLKYGRTVHSLIKLLALYKGLKFTLIAPRGLEMPQDIIDKVTQGTDHVIEQTHSLREGLVGVDVIYATRVQKERFSGEDLEGYTADFQVNKALVDQCCGPDVIVMHPLPRDSREGANDLSVDLNDDSRLAIFRQTDNGIPVRMAIFAVLLGVETLVQHSLRDVTWSPPTHIGPDDSVFHGID</sequence>
<accession>A0ABX9MSW5</accession>
<feature type="domain" description="Aspartate/ornithine carbamoyltransferase Asp/Orn-binding" evidence="10">
    <location>
        <begin position="242"/>
        <end position="397"/>
    </location>
</feature>
<dbReference type="PROSITE" id="PS00097">
    <property type="entry name" value="CARBAMOYLTRANSFERASE"/>
    <property type="match status" value="1"/>
</dbReference>
<evidence type="ECO:0000259" key="10">
    <source>
        <dbReference type="Pfam" id="PF00185"/>
    </source>
</evidence>
<dbReference type="SUPFAM" id="SSF53671">
    <property type="entry name" value="Aspartate/ornithine carbamoyltransferase"/>
    <property type="match status" value="1"/>
</dbReference>